<dbReference type="OrthoDB" id="5832087at2759"/>
<evidence type="ECO:0000313" key="3">
    <source>
        <dbReference type="WBParaSite" id="HPBE_0001895101-mRNA-1"/>
    </source>
</evidence>
<dbReference type="Proteomes" id="UP000050761">
    <property type="component" value="Unassembled WGS sequence"/>
</dbReference>
<gene>
    <name evidence="1" type="ORF">HPBE_LOCUS18950</name>
</gene>
<organism evidence="2 3">
    <name type="scientific">Heligmosomoides polygyrus</name>
    <name type="common">Parasitic roundworm</name>
    <dbReference type="NCBI Taxonomy" id="6339"/>
    <lineage>
        <taxon>Eukaryota</taxon>
        <taxon>Metazoa</taxon>
        <taxon>Ecdysozoa</taxon>
        <taxon>Nematoda</taxon>
        <taxon>Chromadorea</taxon>
        <taxon>Rhabditida</taxon>
        <taxon>Rhabditina</taxon>
        <taxon>Rhabditomorpha</taxon>
        <taxon>Strongyloidea</taxon>
        <taxon>Heligmosomidae</taxon>
        <taxon>Heligmosomoides</taxon>
    </lineage>
</organism>
<dbReference type="WBParaSite" id="HPBE_0001895101-mRNA-1">
    <property type="protein sequence ID" value="HPBE_0001895101-mRNA-1"/>
    <property type="gene ID" value="HPBE_0001895101"/>
</dbReference>
<reference evidence="3" key="2">
    <citation type="submission" date="2019-09" db="UniProtKB">
        <authorList>
            <consortium name="WormBaseParasite"/>
        </authorList>
    </citation>
    <scope>IDENTIFICATION</scope>
</reference>
<evidence type="ECO:0000313" key="2">
    <source>
        <dbReference type="Proteomes" id="UP000050761"/>
    </source>
</evidence>
<evidence type="ECO:0000313" key="1">
    <source>
        <dbReference type="EMBL" id="VDP13492.1"/>
    </source>
</evidence>
<reference evidence="1 2" key="1">
    <citation type="submission" date="2018-11" db="EMBL/GenBank/DDBJ databases">
        <authorList>
            <consortium name="Pathogen Informatics"/>
        </authorList>
    </citation>
    <scope>NUCLEOTIDE SEQUENCE [LARGE SCALE GENOMIC DNA]</scope>
</reference>
<dbReference type="PANTHER" id="PTHR46238:SF11">
    <property type="entry name" value="AGAMOUS-LIKE MADS-BOX PROTEIN AGL16"/>
    <property type="match status" value="1"/>
</dbReference>
<accession>A0A183GAB8</accession>
<proteinExistence type="predicted"/>
<dbReference type="PANTHER" id="PTHR46238">
    <property type="entry name" value="REVERSE TRANSCRIPTASE DOMAIN-CONTAINING PROTEIN"/>
    <property type="match status" value="1"/>
</dbReference>
<accession>A0A3P8AH13</accession>
<name>A0A183GAB8_HELPZ</name>
<sequence>MPERLKPTIYRAAVRQVAMCGAEYWPVTKEAEMRLSVMETKMLRWTAGVTRMGRIRNDASGRSFVSPIANKMQEARLRWYGHVLREEDSVRRIWLNFEVIGKWLRERPKQRWSDTLHKDLKIAYVHANLTLDGVMAPEKWTSP</sequence>
<dbReference type="AlphaFoldDB" id="A0A183GAB8"/>
<protein>
    <submittedName>
        <fullName evidence="3">Transposase</fullName>
    </submittedName>
</protein>
<keyword evidence="2" id="KW-1185">Reference proteome</keyword>
<dbReference type="EMBL" id="UZAH01031030">
    <property type="protein sequence ID" value="VDP13492.1"/>
    <property type="molecule type" value="Genomic_DNA"/>
</dbReference>